<evidence type="ECO:0000256" key="1">
    <source>
        <dbReference type="SAM" id="Phobius"/>
    </source>
</evidence>
<feature type="transmembrane region" description="Helical" evidence="1">
    <location>
        <begin position="257"/>
        <end position="281"/>
    </location>
</feature>
<feature type="transmembrane region" description="Helical" evidence="1">
    <location>
        <begin position="212"/>
        <end position="237"/>
    </location>
</feature>
<evidence type="ECO:0000313" key="2">
    <source>
        <dbReference type="EMBL" id="GAO50422.1"/>
    </source>
</evidence>
<keyword evidence="3" id="KW-1185">Reference proteome</keyword>
<feature type="transmembrane region" description="Helical" evidence="1">
    <location>
        <begin position="288"/>
        <end position="307"/>
    </location>
</feature>
<sequence length="402" mass="43812">MDLANIDGLLGYGAHVGTAALFGSTLQVLMVIMPSMLAVPYSNYKKAEFTTRMFINASKYIRPTYFFTLACLGAKAYRSGLPIDIAAFTALLATLPIQFWFGPSPKGDSVVNEFVKKGEGNDDGKAINERIKVFRRANAIRLVFLGLASSMENSYEMRYSRTARLSPPYRSQLLHDERTTNQHRIQLTRHQLNNPIMSSFTAYLSSFQNPDAILRVGALMGTAGLFGSSFWASYAVMPSLLSSQLPPNKKSHIANQIVIYANRAVLALVGVTSTALGVLYYRNRRVSDLVGFTAVIGGLGAQVFMSAGPRKELHKISTKGESNDSGKEADEKIKIVAALDVVKTVCFGLACFIGIYDVVRDGVITGLRSSAAKGSGRIIGERPFDRQQSSNIVGYPTARPAH</sequence>
<name>A0A0E9NKM8_SAICN</name>
<proteinExistence type="predicted"/>
<gene>
    <name evidence="2" type="ORF">G7K_4548-t1</name>
</gene>
<comment type="caution">
    <text evidence="2">The sequence shown here is derived from an EMBL/GenBank/DDBJ whole genome shotgun (WGS) entry which is preliminary data.</text>
</comment>
<keyword evidence="1" id="KW-0812">Transmembrane</keyword>
<dbReference type="EMBL" id="BACD03000032">
    <property type="protein sequence ID" value="GAO50422.1"/>
    <property type="molecule type" value="Genomic_DNA"/>
</dbReference>
<accession>A0A0E9NKM8</accession>
<organism evidence="2 3">
    <name type="scientific">Saitoella complicata (strain BCRC 22490 / CBS 7301 / JCM 7358 / NBRC 10748 / NRRL Y-17804)</name>
    <dbReference type="NCBI Taxonomy" id="698492"/>
    <lineage>
        <taxon>Eukaryota</taxon>
        <taxon>Fungi</taxon>
        <taxon>Dikarya</taxon>
        <taxon>Ascomycota</taxon>
        <taxon>Taphrinomycotina</taxon>
        <taxon>Taphrinomycotina incertae sedis</taxon>
        <taxon>Saitoella</taxon>
    </lineage>
</organism>
<evidence type="ECO:0000313" key="3">
    <source>
        <dbReference type="Proteomes" id="UP000033140"/>
    </source>
</evidence>
<reference evidence="2 3" key="3">
    <citation type="journal article" date="2015" name="Genome Announc.">
        <title>Draft Genome Sequence of the Archiascomycetous Yeast Saitoella complicata.</title>
        <authorList>
            <person name="Yamauchi K."/>
            <person name="Kondo S."/>
            <person name="Hamamoto M."/>
            <person name="Takahashi Y."/>
            <person name="Ogura Y."/>
            <person name="Hayashi T."/>
            <person name="Nishida H."/>
        </authorList>
    </citation>
    <scope>NUCLEOTIDE SEQUENCE [LARGE SCALE GENOMIC DNA]</scope>
    <source>
        <strain evidence="2 3">NRRL Y-17804</strain>
    </source>
</reference>
<keyword evidence="1" id="KW-0472">Membrane</keyword>
<reference evidence="2 3" key="2">
    <citation type="journal article" date="2014" name="J. Gen. Appl. Microbiol.">
        <title>The early diverging ascomycetous budding yeast Saitoella complicata has three histone deacetylases belonging to the Clr6, Hos2, and Rpd3 lineages.</title>
        <authorList>
            <person name="Nishida H."/>
            <person name="Matsumoto T."/>
            <person name="Kondo S."/>
            <person name="Hamamoto M."/>
            <person name="Yoshikawa H."/>
        </authorList>
    </citation>
    <scope>NUCLEOTIDE SEQUENCE [LARGE SCALE GENOMIC DNA]</scope>
    <source>
        <strain evidence="2 3">NRRL Y-17804</strain>
    </source>
</reference>
<protein>
    <submittedName>
        <fullName evidence="2">Uncharacterized protein</fullName>
    </submittedName>
</protein>
<feature type="transmembrane region" description="Helical" evidence="1">
    <location>
        <begin position="12"/>
        <end position="39"/>
    </location>
</feature>
<keyword evidence="1" id="KW-1133">Transmembrane helix</keyword>
<reference evidence="2 3" key="1">
    <citation type="journal article" date="2011" name="J. Gen. Appl. Microbiol.">
        <title>Draft genome sequencing of the enigmatic yeast Saitoella complicata.</title>
        <authorList>
            <person name="Nishida H."/>
            <person name="Hamamoto M."/>
            <person name="Sugiyama J."/>
        </authorList>
    </citation>
    <scope>NUCLEOTIDE SEQUENCE [LARGE SCALE GENOMIC DNA]</scope>
    <source>
        <strain evidence="2 3">NRRL Y-17804</strain>
    </source>
</reference>
<dbReference type="Proteomes" id="UP000033140">
    <property type="component" value="Unassembled WGS sequence"/>
</dbReference>
<dbReference type="AlphaFoldDB" id="A0A0E9NKM8"/>